<sequence length="315" mass="35446">MKRLLDAVKVTAPRDGHLSWLTAERKLVAVWLVLGVLPLVLQIRSYAQFVKPHMLPEALVVPPDQEKKTANLTQVCPAEAFVLAGVWWNIEPAHYYTTENGIICHTVTSQYNTHQNYFIGSSKVEPYRTTPSSCANDSFTFHAYLYHASFGFYSFYGGNIGTYCSKDKSAYLVVEVLGAYDINGPLLANDTGSTESRRSYWYSTAGALWLVYRCLVIRRSYLLLGSYGRRCDEMGETLHLEAVVVFVQESLRLSAHGATNYHRVGLLYLVVEGVMTDVFLIIVKEGWATKVQYASLGYNLSGLMLLLFEMVESMQ</sequence>
<dbReference type="RefSeq" id="XP_009535971.1">
    <property type="nucleotide sequence ID" value="XM_009537676.1"/>
</dbReference>
<keyword evidence="3" id="KW-1185">Reference proteome</keyword>
<keyword evidence="1" id="KW-0472">Membrane</keyword>
<reference evidence="2 3" key="1">
    <citation type="journal article" date="2006" name="Science">
        <title>Phytophthora genome sequences uncover evolutionary origins and mechanisms of pathogenesis.</title>
        <authorList>
            <person name="Tyler B.M."/>
            <person name="Tripathy S."/>
            <person name="Zhang X."/>
            <person name="Dehal P."/>
            <person name="Jiang R.H."/>
            <person name="Aerts A."/>
            <person name="Arredondo F.D."/>
            <person name="Baxter L."/>
            <person name="Bensasson D."/>
            <person name="Beynon J.L."/>
            <person name="Chapman J."/>
            <person name="Damasceno C.M."/>
            <person name="Dorrance A.E."/>
            <person name="Dou D."/>
            <person name="Dickerman A.W."/>
            <person name="Dubchak I.L."/>
            <person name="Garbelotto M."/>
            <person name="Gijzen M."/>
            <person name="Gordon S.G."/>
            <person name="Govers F."/>
            <person name="Grunwald N.J."/>
            <person name="Huang W."/>
            <person name="Ivors K.L."/>
            <person name="Jones R.W."/>
            <person name="Kamoun S."/>
            <person name="Krampis K."/>
            <person name="Lamour K.H."/>
            <person name="Lee M.K."/>
            <person name="McDonald W.H."/>
            <person name="Medina M."/>
            <person name="Meijer H.J."/>
            <person name="Nordberg E.K."/>
            <person name="Maclean D.J."/>
            <person name="Ospina-Giraldo M.D."/>
            <person name="Morris P.F."/>
            <person name="Phuntumart V."/>
            <person name="Putnam N.H."/>
            <person name="Rash S."/>
            <person name="Rose J.K."/>
            <person name="Sakihama Y."/>
            <person name="Salamov A.A."/>
            <person name="Savidor A."/>
            <person name="Scheuring C.F."/>
            <person name="Smith B.M."/>
            <person name="Sobral B.W."/>
            <person name="Terry A."/>
            <person name="Torto-Alalibo T.A."/>
            <person name="Win J."/>
            <person name="Xu Z."/>
            <person name="Zhang H."/>
            <person name="Grigoriev I.V."/>
            <person name="Rokhsar D.S."/>
            <person name="Boore J.L."/>
        </authorList>
    </citation>
    <scope>NUCLEOTIDE SEQUENCE [LARGE SCALE GENOMIC DNA]</scope>
    <source>
        <strain evidence="2 3">P6497</strain>
    </source>
</reference>
<keyword evidence="1" id="KW-0812">Transmembrane</keyword>
<dbReference type="GeneID" id="20638273"/>
<evidence type="ECO:0000313" key="3">
    <source>
        <dbReference type="Proteomes" id="UP000002640"/>
    </source>
</evidence>
<accession>G5A5F4</accession>
<keyword evidence="1" id="KW-1133">Transmembrane helix</keyword>
<gene>
    <name evidence="2" type="ORF">PHYSODRAFT_252517</name>
</gene>
<evidence type="ECO:0000256" key="1">
    <source>
        <dbReference type="SAM" id="Phobius"/>
    </source>
</evidence>
<dbReference type="AlphaFoldDB" id="G5A5F4"/>
<dbReference type="EMBL" id="JH159160">
    <property type="protein sequence ID" value="EGZ09338.1"/>
    <property type="molecule type" value="Genomic_DNA"/>
</dbReference>
<organism evidence="2 3">
    <name type="scientific">Phytophthora sojae (strain P6497)</name>
    <name type="common">Soybean stem and root rot agent</name>
    <name type="synonym">Phytophthora megasperma f. sp. glycines</name>
    <dbReference type="NCBI Taxonomy" id="1094619"/>
    <lineage>
        <taxon>Eukaryota</taxon>
        <taxon>Sar</taxon>
        <taxon>Stramenopiles</taxon>
        <taxon>Oomycota</taxon>
        <taxon>Peronosporomycetes</taxon>
        <taxon>Peronosporales</taxon>
        <taxon>Peronosporaceae</taxon>
        <taxon>Phytophthora</taxon>
    </lineage>
</organism>
<evidence type="ECO:0000313" key="2">
    <source>
        <dbReference type="EMBL" id="EGZ09338.1"/>
    </source>
</evidence>
<dbReference type="KEGG" id="psoj:PHYSODRAFT_252517"/>
<protein>
    <submittedName>
        <fullName evidence="2">Uncharacterized protein</fullName>
    </submittedName>
</protein>
<name>G5A5F4_PHYSP</name>
<feature type="transmembrane region" description="Helical" evidence="1">
    <location>
        <begin position="28"/>
        <end position="47"/>
    </location>
</feature>
<dbReference type="InParanoid" id="G5A5F4"/>
<dbReference type="Proteomes" id="UP000002640">
    <property type="component" value="Unassembled WGS sequence"/>
</dbReference>
<proteinExistence type="predicted"/>